<feature type="transmembrane region" description="Helical" evidence="6">
    <location>
        <begin position="319"/>
        <end position="337"/>
    </location>
</feature>
<evidence type="ECO:0000256" key="3">
    <source>
        <dbReference type="ARBA" id="ARBA00022989"/>
    </source>
</evidence>
<proteinExistence type="predicted"/>
<gene>
    <name evidence="8" type="ORF">OIDMADRAFT_156924</name>
</gene>
<reference evidence="9" key="2">
    <citation type="submission" date="2015-01" db="EMBL/GenBank/DDBJ databases">
        <title>Evolutionary Origins and Diversification of the Mycorrhizal Mutualists.</title>
        <authorList>
            <consortium name="DOE Joint Genome Institute"/>
            <consortium name="Mycorrhizal Genomics Consortium"/>
            <person name="Kohler A."/>
            <person name="Kuo A."/>
            <person name="Nagy L.G."/>
            <person name="Floudas D."/>
            <person name="Copeland A."/>
            <person name="Barry K.W."/>
            <person name="Cichocki N."/>
            <person name="Veneault-Fourrey C."/>
            <person name="LaButti K."/>
            <person name="Lindquist E.A."/>
            <person name="Lipzen A."/>
            <person name="Lundell T."/>
            <person name="Morin E."/>
            <person name="Murat C."/>
            <person name="Riley R."/>
            <person name="Ohm R."/>
            <person name="Sun H."/>
            <person name="Tunlid A."/>
            <person name="Henrissat B."/>
            <person name="Grigoriev I.V."/>
            <person name="Hibbett D.S."/>
            <person name="Martin F."/>
        </authorList>
    </citation>
    <scope>NUCLEOTIDE SEQUENCE [LARGE SCALE GENOMIC DNA]</scope>
    <source>
        <strain evidence="9">Zn</strain>
    </source>
</reference>
<feature type="transmembrane region" description="Helical" evidence="6">
    <location>
        <begin position="376"/>
        <end position="400"/>
    </location>
</feature>
<evidence type="ECO:0000256" key="4">
    <source>
        <dbReference type="ARBA" id="ARBA00023136"/>
    </source>
</evidence>
<name>A0A0C3H8Y6_OIDMZ</name>
<comment type="subcellular location">
    <subcellularLocation>
        <location evidence="1">Membrane</location>
        <topology evidence="1">Multi-pass membrane protein</topology>
    </subcellularLocation>
</comment>
<dbReference type="InterPro" id="IPR036259">
    <property type="entry name" value="MFS_trans_sf"/>
</dbReference>
<dbReference type="InterPro" id="IPR020846">
    <property type="entry name" value="MFS_dom"/>
</dbReference>
<dbReference type="PANTHER" id="PTHR23514:SF16">
    <property type="entry name" value="TRANSPORTER, PUTATIVE (AFU_ORTHOLOGUE AFUA_2G17270)-RELATED"/>
    <property type="match status" value="1"/>
</dbReference>
<feature type="transmembrane region" description="Helical" evidence="6">
    <location>
        <begin position="343"/>
        <end position="364"/>
    </location>
</feature>
<feature type="transmembrane region" description="Helical" evidence="6">
    <location>
        <begin position="112"/>
        <end position="129"/>
    </location>
</feature>
<dbReference type="AlphaFoldDB" id="A0A0C3H8Y6"/>
<dbReference type="InterPro" id="IPR011701">
    <property type="entry name" value="MFS"/>
</dbReference>
<sequence length="433" mass="47335">MSNLRQQHITPLETLHTRVIPRQNLKLLSAGFSFFVAGTNDGSMGPLLPYMLQYYVIDTSLIALIYVVTFMGWVVAAATNSHAPKYFNLGALLAIGATLQLLSQTLRPWKPPFPLFVLTFFFSALGQAYQDAHCNTFVSSVEGAHRWLGFIHGMYGFGCLVAPFVATTVASARVPSVWTLFYIFPLGLSVFNLIFVLFSFAESVCMIKKDITSEEIPPSEGTSSAQGTVARESGRNKSAVEELRQMMKLRSLWLISLFFFFYLGVGTTAGGWVVQYLVEVRHGKLSKMGYIPSGYYGGLTIGRLLLAEPTYRFGETRMLLVYTALSLVLQLIFWLVPNIISSAVVFSIMGFFLGPFFAAGVSVASRLLPKHIQSAGLGMIFVVAQAGGAIFPSLIGLVAAKAGVSVLQPIVVALIVIMGITWYFVPAASDHLE</sequence>
<dbReference type="OrthoDB" id="413079at2759"/>
<evidence type="ECO:0000256" key="5">
    <source>
        <dbReference type="SAM" id="MobiDB-lite"/>
    </source>
</evidence>
<protein>
    <recommendedName>
        <fullName evidence="7">Major facilitator superfamily (MFS) profile domain-containing protein</fullName>
    </recommendedName>
</protein>
<dbReference type="Pfam" id="PF07690">
    <property type="entry name" value="MFS_1"/>
    <property type="match status" value="1"/>
</dbReference>
<keyword evidence="9" id="KW-1185">Reference proteome</keyword>
<dbReference type="InParanoid" id="A0A0C3H8Y6"/>
<dbReference type="GO" id="GO:0016020">
    <property type="term" value="C:membrane"/>
    <property type="evidence" value="ECO:0007669"/>
    <property type="project" value="UniProtKB-SubCell"/>
</dbReference>
<evidence type="ECO:0000313" key="8">
    <source>
        <dbReference type="EMBL" id="KIN04701.1"/>
    </source>
</evidence>
<feature type="domain" description="Major facilitator superfamily (MFS) profile" evidence="7">
    <location>
        <begin position="26"/>
        <end position="429"/>
    </location>
</feature>
<keyword evidence="3 6" id="KW-1133">Transmembrane helix</keyword>
<feature type="transmembrane region" description="Helical" evidence="6">
    <location>
        <begin position="252"/>
        <end position="278"/>
    </location>
</feature>
<feature type="transmembrane region" description="Helical" evidence="6">
    <location>
        <begin position="52"/>
        <end position="74"/>
    </location>
</feature>
<evidence type="ECO:0000259" key="7">
    <source>
        <dbReference type="PROSITE" id="PS50850"/>
    </source>
</evidence>
<feature type="transmembrane region" description="Helical" evidence="6">
    <location>
        <begin position="150"/>
        <end position="174"/>
    </location>
</feature>
<dbReference type="HOGENOM" id="CLU_021993_3_1_1"/>
<evidence type="ECO:0000313" key="9">
    <source>
        <dbReference type="Proteomes" id="UP000054321"/>
    </source>
</evidence>
<dbReference type="PANTHER" id="PTHR23514">
    <property type="entry name" value="BYPASS OF STOP CODON PROTEIN 6"/>
    <property type="match status" value="1"/>
</dbReference>
<keyword evidence="4 6" id="KW-0472">Membrane</keyword>
<organism evidence="8 9">
    <name type="scientific">Oidiodendron maius (strain Zn)</name>
    <dbReference type="NCBI Taxonomy" id="913774"/>
    <lineage>
        <taxon>Eukaryota</taxon>
        <taxon>Fungi</taxon>
        <taxon>Dikarya</taxon>
        <taxon>Ascomycota</taxon>
        <taxon>Pezizomycotina</taxon>
        <taxon>Leotiomycetes</taxon>
        <taxon>Leotiomycetes incertae sedis</taxon>
        <taxon>Myxotrichaceae</taxon>
        <taxon>Oidiodendron</taxon>
    </lineage>
</organism>
<accession>A0A0C3H8Y6</accession>
<dbReference type="InterPro" id="IPR051788">
    <property type="entry name" value="MFS_Transporter"/>
</dbReference>
<dbReference type="Gene3D" id="1.20.1250.20">
    <property type="entry name" value="MFS general substrate transporter like domains"/>
    <property type="match status" value="1"/>
</dbReference>
<dbReference type="PROSITE" id="PS50850">
    <property type="entry name" value="MFS"/>
    <property type="match status" value="1"/>
</dbReference>
<evidence type="ECO:0000256" key="6">
    <source>
        <dbReference type="SAM" id="Phobius"/>
    </source>
</evidence>
<dbReference type="FunFam" id="1.20.1250.20:FF:000286">
    <property type="entry name" value="MFS efflux transporter"/>
    <property type="match status" value="1"/>
</dbReference>
<feature type="transmembrane region" description="Helical" evidence="6">
    <location>
        <begin position="86"/>
        <end position="106"/>
    </location>
</feature>
<feature type="transmembrane region" description="Helical" evidence="6">
    <location>
        <begin position="406"/>
        <end position="425"/>
    </location>
</feature>
<reference evidence="8 9" key="1">
    <citation type="submission" date="2014-04" db="EMBL/GenBank/DDBJ databases">
        <authorList>
            <consortium name="DOE Joint Genome Institute"/>
            <person name="Kuo A."/>
            <person name="Martino E."/>
            <person name="Perotto S."/>
            <person name="Kohler A."/>
            <person name="Nagy L.G."/>
            <person name="Floudas D."/>
            <person name="Copeland A."/>
            <person name="Barry K.W."/>
            <person name="Cichocki N."/>
            <person name="Veneault-Fourrey C."/>
            <person name="LaButti K."/>
            <person name="Lindquist E.A."/>
            <person name="Lipzen A."/>
            <person name="Lundell T."/>
            <person name="Morin E."/>
            <person name="Murat C."/>
            <person name="Sun H."/>
            <person name="Tunlid A."/>
            <person name="Henrissat B."/>
            <person name="Grigoriev I.V."/>
            <person name="Hibbett D.S."/>
            <person name="Martin F."/>
            <person name="Nordberg H.P."/>
            <person name="Cantor M.N."/>
            <person name="Hua S.X."/>
        </authorList>
    </citation>
    <scope>NUCLEOTIDE SEQUENCE [LARGE SCALE GENOMIC DNA]</scope>
    <source>
        <strain evidence="8 9">Zn</strain>
    </source>
</reference>
<dbReference type="EMBL" id="KN832872">
    <property type="protein sequence ID" value="KIN04701.1"/>
    <property type="molecule type" value="Genomic_DNA"/>
</dbReference>
<dbReference type="GO" id="GO:0022857">
    <property type="term" value="F:transmembrane transporter activity"/>
    <property type="evidence" value="ECO:0007669"/>
    <property type="project" value="InterPro"/>
</dbReference>
<feature type="region of interest" description="Disordered" evidence="5">
    <location>
        <begin position="214"/>
        <end position="233"/>
    </location>
</feature>
<feature type="transmembrane region" description="Helical" evidence="6">
    <location>
        <begin position="180"/>
        <end position="201"/>
    </location>
</feature>
<dbReference type="SUPFAM" id="SSF103473">
    <property type="entry name" value="MFS general substrate transporter"/>
    <property type="match status" value="1"/>
</dbReference>
<evidence type="ECO:0000256" key="2">
    <source>
        <dbReference type="ARBA" id="ARBA00022692"/>
    </source>
</evidence>
<feature type="transmembrane region" description="Helical" evidence="6">
    <location>
        <begin position="290"/>
        <end position="307"/>
    </location>
</feature>
<evidence type="ECO:0000256" key="1">
    <source>
        <dbReference type="ARBA" id="ARBA00004141"/>
    </source>
</evidence>
<keyword evidence="2 6" id="KW-0812">Transmembrane</keyword>
<dbReference type="Proteomes" id="UP000054321">
    <property type="component" value="Unassembled WGS sequence"/>
</dbReference>